<feature type="domain" description="AAA+ ATPase" evidence="1">
    <location>
        <begin position="254"/>
        <end position="459"/>
    </location>
</feature>
<reference evidence="3" key="1">
    <citation type="submission" date="2016-08" db="EMBL/GenBank/DDBJ databases">
        <authorList>
            <person name="Tokovenko B."/>
            <person name="Kalinowski J."/>
        </authorList>
    </citation>
    <scope>NUCLEOTIDE SEQUENCE [LARGE SCALE GENOMIC DNA]</scope>
    <source>
        <strain evidence="3">UTMC102</strain>
    </source>
</reference>
<dbReference type="InterPro" id="IPR003593">
    <property type="entry name" value="AAA+_ATPase"/>
</dbReference>
<keyword evidence="3" id="KW-1185">Reference proteome</keyword>
<organism evidence="2 3">
    <name type="scientific">Nocardiopsis sinuspersici</name>
    <dbReference type="NCBI Taxonomy" id="501010"/>
    <lineage>
        <taxon>Bacteria</taxon>
        <taxon>Bacillati</taxon>
        <taxon>Actinomycetota</taxon>
        <taxon>Actinomycetes</taxon>
        <taxon>Streptosporangiales</taxon>
        <taxon>Nocardiopsidaceae</taxon>
        <taxon>Nocardiopsis</taxon>
    </lineage>
</organism>
<protein>
    <recommendedName>
        <fullName evidence="1">AAA+ ATPase domain-containing protein</fullName>
    </recommendedName>
</protein>
<dbReference type="Proteomes" id="UP000189004">
    <property type="component" value="Unassembled WGS sequence"/>
</dbReference>
<evidence type="ECO:0000313" key="2">
    <source>
        <dbReference type="EMBL" id="OOC54289.1"/>
    </source>
</evidence>
<gene>
    <name evidence="2" type="ORF">NOSIN_11130</name>
</gene>
<dbReference type="SMART" id="SM00382">
    <property type="entry name" value="AAA"/>
    <property type="match status" value="1"/>
</dbReference>
<accession>A0A1V3C1D5</accession>
<evidence type="ECO:0000259" key="1">
    <source>
        <dbReference type="SMART" id="SM00382"/>
    </source>
</evidence>
<dbReference type="Pfam" id="PF09848">
    <property type="entry name" value="SLFN-g3_helicase"/>
    <property type="match status" value="1"/>
</dbReference>
<dbReference type="InterPro" id="IPR027417">
    <property type="entry name" value="P-loop_NTPase"/>
</dbReference>
<name>A0A1V3C1D5_9ACTN</name>
<dbReference type="EMBL" id="MCOK01000001">
    <property type="protein sequence ID" value="OOC54289.1"/>
    <property type="molecule type" value="Genomic_DNA"/>
</dbReference>
<dbReference type="InterPro" id="IPR018647">
    <property type="entry name" value="SLFN_3-like_DNA/RNA_helicase"/>
</dbReference>
<dbReference type="CDD" id="cd00009">
    <property type="entry name" value="AAA"/>
    <property type="match status" value="1"/>
</dbReference>
<dbReference type="Gene3D" id="3.40.50.300">
    <property type="entry name" value="P-loop containing nucleotide triphosphate hydrolases"/>
    <property type="match status" value="1"/>
</dbReference>
<sequence>MSASEMQAIPADRLADKVRVAVSYQIRRAPLDSEVRSWANSLPALAEDLVKVGLGDVEVLVECQLPGNNLRVDAILCGVMPGSGGDSFVVVELKQWSEVSAATDDPESVDVTGVPGRIRGHPVLQVRKYCDHLLERVSTVERTPNNLRGVVYLHNASRVAVEELYQRLHPEHGLVFSGSERDRFHKFLSSRLAPVSGTASADRLLNSRVRPGRATTALSATQIARRRQYRLLAEQQEAFQLALHTVEQSRQDDHKRIVVVTGGPGSGKSVIALELLGEFTRLGYGVQHATGSYAFTETMKKVVCGQRENVAFRSMFGYFSNFGDARRNDLDVLICDEAHRIRERSDNWRTRRDLRSDRPQIEELVNAARVPVLLLDENQVVRKNELGSLPEIRAYAEKRGLEVRHVELKGLFRCGGSDAYDSWVRRFLGLSGEPPFAWHDDGAFTLRLADSPSEMERELRRLNDEHESARITAGFCWKWSKPTEDGRLVRDVTIGDWSMPWNNNADKPVDGAPPRAFWATDPAGIGQVGCIYTAQGFEYDWAGVIIGPDVKVRDGLLTTDNSANKDRGVPRASLTEEQASPYIRNSYKVLLTRAMRGAIVYAVDPETQAHLKELVPPLGAGLDPAPAPVRMQGEQLPLFGF</sequence>
<comment type="caution">
    <text evidence="2">The sequence shown here is derived from an EMBL/GenBank/DDBJ whole genome shotgun (WGS) entry which is preliminary data.</text>
</comment>
<proteinExistence type="predicted"/>
<evidence type="ECO:0000313" key="3">
    <source>
        <dbReference type="Proteomes" id="UP000189004"/>
    </source>
</evidence>
<dbReference type="SUPFAM" id="SSF52540">
    <property type="entry name" value="P-loop containing nucleoside triphosphate hydrolases"/>
    <property type="match status" value="1"/>
</dbReference>
<dbReference type="AlphaFoldDB" id="A0A1V3C1D5"/>